<dbReference type="Proteomes" id="UP000095200">
    <property type="component" value="Unassembled WGS sequence"/>
</dbReference>
<dbReference type="PANTHER" id="PTHR34404">
    <property type="entry name" value="REGULATORY PROTEIN, FMDB FAMILY"/>
    <property type="match status" value="1"/>
</dbReference>
<accession>A0A194AIJ3</accession>
<dbReference type="PANTHER" id="PTHR34404:SF2">
    <property type="entry name" value="CONSERVED SERINE RICH PROTEIN"/>
    <property type="match status" value="1"/>
</dbReference>
<dbReference type="AlphaFoldDB" id="A0A194AIJ3"/>
<comment type="caution">
    <text evidence="3">The sequence shown here is derived from an EMBL/GenBank/DDBJ whole genome shotgun (WGS) entry which is preliminary data.</text>
</comment>
<dbReference type="EMBL" id="BDFE01000017">
    <property type="protein sequence ID" value="GAU09143.1"/>
    <property type="molecule type" value="Genomic_DNA"/>
</dbReference>
<gene>
    <name evidence="3" type="ORF">DPF_1863</name>
</gene>
<dbReference type="SMART" id="SM00834">
    <property type="entry name" value="CxxC_CXXC_SSSS"/>
    <property type="match status" value="1"/>
</dbReference>
<feature type="region of interest" description="Disordered" evidence="1">
    <location>
        <begin position="61"/>
        <end position="94"/>
    </location>
</feature>
<evidence type="ECO:0000259" key="2">
    <source>
        <dbReference type="SMART" id="SM00834"/>
    </source>
</evidence>
<protein>
    <submittedName>
        <fullName evidence="3">FmdB family transcriptional regulator</fullName>
    </submittedName>
</protein>
<reference evidence="4" key="1">
    <citation type="submission" date="2016-06" db="EMBL/GenBank/DDBJ databases">
        <title>Draft genome sequence of Desulfoplanes formicivorans strain Pf12B.</title>
        <authorList>
            <person name="Watanabe M."/>
            <person name="Kojima H."/>
            <person name="Fukui M."/>
        </authorList>
    </citation>
    <scope>NUCLEOTIDE SEQUENCE [LARGE SCALE GENOMIC DNA]</scope>
    <source>
        <strain evidence="4">Pf12B</strain>
    </source>
</reference>
<evidence type="ECO:0000313" key="3">
    <source>
        <dbReference type="EMBL" id="GAU09143.1"/>
    </source>
</evidence>
<organism evidence="3 4">
    <name type="scientific">Desulfoplanes formicivorans</name>
    <dbReference type="NCBI Taxonomy" id="1592317"/>
    <lineage>
        <taxon>Bacteria</taxon>
        <taxon>Pseudomonadati</taxon>
        <taxon>Thermodesulfobacteriota</taxon>
        <taxon>Desulfovibrionia</taxon>
        <taxon>Desulfovibrionales</taxon>
        <taxon>Desulfoplanaceae</taxon>
        <taxon>Desulfoplanes</taxon>
    </lineage>
</organism>
<keyword evidence="4" id="KW-1185">Reference proteome</keyword>
<dbReference type="NCBIfam" id="TIGR02605">
    <property type="entry name" value="CxxC_CxxC_SSSS"/>
    <property type="match status" value="1"/>
</dbReference>
<feature type="compositionally biased region" description="Low complexity" evidence="1">
    <location>
        <begin position="62"/>
        <end position="94"/>
    </location>
</feature>
<dbReference type="RefSeq" id="WP_083254612.1">
    <property type="nucleotide sequence ID" value="NZ_BDFE01000017.1"/>
</dbReference>
<evidence type="ECO:0000256" key="1">
    <source>
        <dbReference type="SAM" id="MobiDB-lite"/>
    </source>
</evidence>
<name>A0A194AIJ3_9BACT</name>
<proteinExistence type="predicted"/>
<dbReference type="Pfam" id="PF09723">
    <property type="entry name" value="Zn_ribbon_8"/>
    <property type="match status" value="1"/>
</dbReference>
<dbReference type="InterPro" id="IPR013429">
    <property type="entry name" value="Regulatory_FmdB_Zinc_ribbon"/>
</dbReference>
<dbReference type="OrthoDB" id="9813321at2"/>
<evidence type="ECO:0000313" key="4">
    <source>
        <dbReference type="Proteomes" id="UP000095200"/>
    </source>
</evidence>
<sequence>MPIYEYCCEDCGHIFEEWQSGFEEKHFPCPICTGDSKRIVSHTSFVLKGSGWYVTDYCNKHSSPSSSGNGSKEKSSTSSTTSSTTTSSASNSAS</sequence>
<feature type="domain" description="Putative regulatory protein FmdB zinc ribbon" evidence="2">
    <location>
        <begin position="1"/>
        <end position="41"/>
    </location>
</feature>